<evidence type="ECO:0008006" key="2">
    <source>
        <dbReference type="Google" id="ProtNLM"/>
    </source>
</evidence>
<evidence type="ECO:0000313" key="1">
    <source>
        <dbReference type="EMBL" id="VAW89080.1"/>
    </source>
</evidence>
<dbReference type="Pfam" id="PF09991">
    <property type="entry name" value="DUF2232"/>
    <property type="match status" value="1"/>
</dbReference>
<organism evidence="1">
    <name type="scientific">hydrothermal vent metagenome</name>
    <dbReference type="NCBI Taxonomy" id="652676"/>
    <lineage>
        <taxon>unclassified sequences</taxon>
        <taxon>metagenomes</taxon>
        <taxon>ecological metagenomes</taxon>
    </lineage>
</organism>
<accession>A0A3B0ZJ11</accession>
<name>A0A3B0ZJ11_9ZZZZ</name>
<protein>
    <recommendedName>
        <fullName evidence="2">DUF2232 domain-containing protein</fullName>
    </recommendedName>
</protein>
<dbReference type="AlphaFoldDB" id="A0A3B0ZJ11"/>
<reference evidence="1" key="1">
    <citation type="submission" date="2018-06" db="EMBL/GenBank/DDBJ databases">
        <authorList>
            <person name="Zhirakovskaya E."/>
        </authorList>
    </citation>
    <scope>NUCLEOTIDE SEQUENCE</scope>
</reference>
<gene>
    <name evidence="1" type="ORF">MNBD_GAMMA18-1955</name>
</gene>
<dbReference type="EMBL" id="UOFP01000253">
    <property type="protein sequence ID" value="VAW89080.1"/>
    <property type="molecule type" value="Genomic_DNA"/>
</dbReference>
<proteinExistence type="predicted"/>
<dbReference type="InterPro" id="IPR018710">
    <property type="entry name" value="DUF2232"/>
</dbReference>
<sequence>MRSLASFIMRGRMQAVLVVILFAGLSLPLAPFIYLSGGAVALATLRLGPQSGLSVILISGLLISLLSLVAMGSLLPGLVFMGMVWLPVWVLSAILRQSRSLDYVIAITCGIGLLLTLLVHLLLSDPVMWWQQVLDQLLATMGEMGSHADIAAITEQLARLMTAIIVVALTLNILFSLFVGRWWQSQLYNPGGFKLEFHQLRLPKLLAWIAVAVMLASMFVQQGAGMLAGNLMIVLVFFYLLQGLAIIHSVVAERKLSVGWLIGLYLAMTIALPQIAALLMLLGVSDSWIDIRRRLALPKEDQQKHDDQGSPD</sequence>